<feature type="compositionally biased region" description="Basic and acidic residues" evidence="1">
    <location>
        <begin position="340"/>
        <end position="351"/>
    </location>
</feature>
<keyword evidence="3" id="KW-1185">Reference proteome</keyword>
<dbReference type="SUPFAM" id="SSF57889">
    <property type="entry name" value="Cysteine-rich domain"/>
    <property type="match status" value="1"/>
</dbReference>
<dbReference type="AlphaFoldDB" id="A0A830CLC9"/>
<dbReference type="OrthoDB" id="1884766at2759"/>
<dbReference type="PANTHER" id="PTHR32410">
    <property type="entry name" value="CYSTEINE/HISTIDINE-RICH C1 DOMAIN FAMILY PROTEIN"/>
    <property type="match status" value="1"/>
</dbReference>
<feature type="region of interest" description="Disordered" evidence="1">
    <location>
        <begin position="318"/>
        <end position="351"/>
    </location>
</feature>
<proteinExistence type="predicted"/>
<comment type="caution">
    <text evidence="2">The sequence shown here is derived from an EMBL/GenBank/DDBJ whole genome shotgun (WGS) entry which is preliminary data.</text>
</comment>
<dbReference type="EMBL" id="BMAC01000513">
    <property type="protein sequence ID" value="GFP98078.1"/>
    <property type="molecule type" value="Genomic_DNA"/>
</dbReference>
<gene>
    <name evidence="2" type="ORF">PHJA_001951900</name>
</gene>
<evidence type="ECO:0000313" key="3">
    <source>
        <dbReference type="Proteomes" id="UP000653305"/>
    </source>
</evidence>
<protein>
    <submittedName>
        <fullName evidence="2">Uncharacterized protein</fullName>
    </submittedName>
</protein>
<reference evidence="2" key="1">
    <citation type="submission" date="2020-07" db="EMBL/GenBank/DDBJ databases">
        <title>Ethylene signaling mediates host invasion by parasitic plants.</title>
        <authorList>
            <person name="Yoshida S."/>
        </authorList>
    </citation>
    <scope>NUCLEOTIDE SEQUENCE</scope>
    <source>
        <strain evidence="2">Okayama</strain>
    </source>
</reference>
<dbReference type="Proteomes" id="UP000653305">
    <property type="component" value="Unassembled WGS sequence"/>
</dbReference>
<name>A0A830CLC9_9LAMI</name>
<sequence>MDNSLYLVSKYANFLLNHTSSWNLEVENNLDPDDGNSLVCGACRLPIFSTPFITTADDIILHDQCANLPNKLEGHVLHPAEPLVRRENRTTTNTCSRCRSTCGTVFYNCDYLGCKIQLDVLCALAIKILHRSHEHRLTAEKGTSYSFICAVCGTQHRSLQSRSSEWDMFQMAIHGRAWRSLELTSYRCSFCDFWIHPDCAVIPNAIMHHDHKHPLLLKYDLKCDLGVEKGPRFADFMCAICDSRLEYFGFYFCGICPYYAHVKCVLSNPRGYDDNSNRSRFKPVLIREALLPNFLRLPLANEHTSLMQCIVKTITNGGGESGGASSSSSSGSGGGGDHTITNHDGDHDQSGKLLADKHEHPLILHDGCDDDDHAARDIDNRRWYYGCDLCEQSFHASCIPSLDNLSNIKFGFTVRVECHDCPVACVRALTVYGYKCGYCQVTFGQEDIRLYKGLAFECSKCYFRIHFKCCLKSLKDENVIQIEIAEHSP</sequence>
<organism evidence="2 3">
    <name type="scientific">Phtheirospermum japonicum</name>
    <dbReference type="NCBI Taxonomy" id="374723"/>
    <lineage>
        <taxon>Eukaryota</taxon>
        <taxon>Viridiplantae</taxon>
        <taxon>Streptophyta</taxon>
        <taxon>Embryophyta</taxon>
        <taxon>Tracheophyta</taxon>
        <taxon>Spermatophyta</taxon>
        <taxon>Magnoliopsida</taxon>
        <taxon>eudicotyledons</taxon>
        <taxon>Gunneridae</taxon>
        <taxon>Pentapetalae</taxon>
        <taxon>asterids</taxon>
        <taxon>lamiids</taxon>
        <taxon>Lamiales</taxon>
        <taxon>Orobanchaceae</taxon>
        <taxon>Orobanchaceae incertae sedis</taxon>
        <taxon>Phtheirospermum</taxon>
    </lineage>
</organism>
<evidence type="ECO:0000313" key="2">
    <source>
        <dbReference type="EMBL" id="GFP98078.1"/>
    </source>
</evidence>
<dbReference type="InterPro" id="IPR053192">
    <property type="entry name" value="Vacuole_Formation_Reg"/>
</dbReference>
<dbReference type="PANTHER" id="PTHR32410:SF216">
    <property type="entry name" value="PHORBOL-ESTER_DAG-TYPE DOMAIN-CONTAINING PROTEIN"/>
    <property type="match status" value="1"/>
</dbReference>
<accession>A0A830CLC9</accession>
<dbReference type="InterPro" id="IPR046349">
    <property type="entry name" value="C1-like_sf"/>
</dbReference>
<evidence type="ECO:0000256" key="1">
    <source>
        <dbReference type="SAM" id="MobiDB-lite"/>
    </source>
</evidence>